<dbReference type="OrthoDB" id="9758957at2"/>
<dbReference type="InterPro" id="IPR017946">
    <property type="entry name" value="PLC-like_Pdiesterase_TIM-brl"/>
</dbReference>
<sequence length="295" mass="31764">MRELGTVKTRRAIRFGLLAWTLTTVFIIGFGTNPHAAAASVLQTHGALQRTDVVGIISHRGAAAIAPENTLAAMRFAIEQGVEFVETDVHLTADGVPVLMHDPTLDRTTSGSGEVAAHTLAEIQALDAGSWFGPDFAGEPVPTLAEFLDELARSSVRALVELKGEWTPEQLTAATELLRARGMVNRVALQSFEVDTLTELVEIAPEFARILLTREWDATTVEIAAELQVSAVGARAKLFDARPELIGQIQGLGIGTLVYTLNSQRTWSEAAERGIDLVITDDPVAFAAWRDGISD</sequence>
<feature type="transmembrane region" description="Helical" evidence="1">
    <location>
        <begin position="12"/>
        <end position="31"/>
    </location>
</feature>
<proteinExistence type="predicted"/>
<protein>
    <submittedName>
        <fullName evidence="3">Glycerophosphoryl diester phosphodiesterase</fullName>
    </submittedName>
</protein>
<dbReference type="SUPFAM" id="SSF51695">
    <property type="entry name" value="PLC-like phosphodiesterases"/>
    <property type="match status" value="1"/>
</dbReference>
<dbReference type="PANTHER" id="PTHR46211:SF1">
    <property type="entry name" value="GLYCEROPHOSPHODIESTER PHOSPHODIESTERASE, CYTOPLASMIC"/>
    <property type="match status" value="1"/>
</dbReference>
<evidence type="ECO:0000313" key="3">
    <source>
        <dbReference type="EMBL" id="TDP93474.1"/>
    </source>
</evidence>
<dbReference type="InterPro" id="IPR030395">
    <property type="entry name" value="GP_PDE_dom"/>
</dbReference>
<accession>A0A4R6S2K0</accession>
<keyword evidence="1" id="KW-1133">Transmembrane helix</keyword>
<feature type="domain" description="GP-PDE" evidence="2">
    <location>
        <begin position="54"/>
        <end position="290"/>
    </location>
</feature>
<dbReference type="RefSeq" id="WP_133616470.1">
    <property type="nucleotide sequence ID" value="NZ_CP080492.1"/>
</dbReference>
<keyword evidence="4" id="KW-1185">Reference proteome</keyword>
<evidence type="ECO:0000256" key="1">
    <source>
        <dbReference type="SAM" id="Phobius"/>
    </source>
</evidence>
<dbReference type="Proteomes" id="UP000295601">
    <property type="component" value="Unassembled WGS sequence"/>
</dbReference>
<organism evidence="3 4">
    <name type="scientific">Leucobacter luti</name>
    <dbReference type="NCBI Taxonomy" id="340320"/>
    <lineage>
        <taxon>Bacteria</taxon>
        <taxon>Bacillati</taxon>
        <taxon>Actinomycetota</taxon>
        <taxon>Actinomycetes</taxon>
        <taxon>Micrococcales</taxon>
        <taxon>Microbacteriaceae</taxon>
        <taxon>Leucobacter</taxon>
    </lineage>
</organism>
<name>A0A4R6S2K0_9MICO</name>
<dbReference type="AlphaFoldDB" id="A0A4R6S2K0"/>
<evidence type="ECO:0000313" key="4">
    <source>
        <dbReference type="Proteomes" id="UP000295601"/>
    </source>
</evidence>
<comment type="caution">
    <text evidence="3">The sequence shown here is derived from an EMBL/GenBank/DDBJ whole genome shotgun (WGS) entry which is preliminary data.</text>
</comment>
<dbReference type="GO" id="GO:0006629">
    <property type="term" value="P:lipid metabolic process"/>
    <property type="evidence" value="ECO:0007669"/>
    <property type="project" value="InterPro"/>
</dbReference>
<keyword evidence="1" id="KW-0812">Transmembrane</keyword>
<evidence type="ECO:0000259" key="2">
    <source>
        <dbReference type="PROSITE" id="PS51704"/>
    </source>
</evidence>
<reference evidence="3 4" key="1">
    <citation type="submission" date="2019-03" db="EMBL/GenBank/DDBJ databases">
        <title>Genomic analyses of the natural microbiome of Caenorhabditis elegans.</title>
        <authorList>
            <person name="Samuel B."/>
        </authorList>
    </citation>
    <scope>NUCLEOTIDE SEQUENCE [LARGE SCALE GENOMIC DNA]</scope>
    <source>
        <strain evidence="3 4">JUb18</strain>
    </source>
</reference>
<dbReference type="PROSITE" id="PS51704">
    <property type="entry name" value="GP_PDE"/>
    <property type="match status" value="1"/>
</dbReference>
<gene>
    <name evidence="3" type="ORF">EDF62_1453</name>
</gene>
<dbReference type="PANTHER" id="PTHR46211">
    <property type="entry name" value="GLYCEROPHOSPHORYL DIESTER PHOSPHODIESTERASE"/>
    <property type="match status" value="1"/>
</dbReference>
<dbReference type="Gene3D" id="3.20.20.190">
    <property type="entry name" value="Phosphatidylinositol (PI) phosphodiesterase"/>
    <property type="match status" value="1"/>
</dbReference>
<dbReference type="PROSITE" id="PS50007">
    <property type="entry name" value="PIPLC_X_DOMAIN"/>
    <property type="match status" value="1"/>
</dbReference>
<dbReference type="Pfam" id="PF03009">
    <property type="entry name" value="GDPD"/>
    <property type="match status" value="1"/>
</dbReference>
<keyword evidence="1" id="KW-0472">Membrane</keyword>
<dbReference type="EMBL" id="SNYA01000003">
    <property type="protein sequence ID" value="TDP93474.1"/>
    <property type="molecule type" value="Genomic_DNA"/>
</dbReference>
<dbReference type="GO" id="GO:0008081">
    <property type="term" value="F:phosphoric diester hydrolase activity"/>
    <property type="evidence" value="ECO:0007669"/>
    <property type="project" value="InterPro"/>
</dbReference>